<feature type="non-terminal residue" evidence="2">
    <location>
        <position position="78"/>
    </location>
</feature>
<comment type="caution">
    <text evidence="2">The sequence shown here is derived from an EMBL/GenBank/DDBJ whole genome shotgun (WGS) entry which is preliminary data.</text>
</comment>
<name>A0AAD2HTN6_9AGAR</name>
<gene>
    <name evidence="2" type="ORF">MYCIT1_LOCUS31134</name>
</gene>
<proteinExistence type="predicted"/>
<protein>
    <submittedName>
        <fullName evidence="2">Uncharacterized protein</fullName>
    </submittedName>
</protein>
<dbReference type="AlphaFoldDB" id="A0AAD2HTN6"/>
<evidence type="ECO:0000313" key="3">
    <source>
        <dbReference type="Proteomes" id="UP001295794"/>
    </source>
</evidence>
<organism evidence="2 3">
    <name type="scientific">Mycena citricolor</name>
    <dbReference type="NCBI Taxonomy" id="2018698"/>
    <lineage>
        <taxon>Eukaryota</taxon>
        <taxon>Fungi</taxon>
        <taxon>Dikarya</taxon>
        <taxon>Basidiomycota</taxon>
        <taxon>Agaricomycotina</taxon>
        <taxon>Agaricomycetes</taxon>
        <taxon>Agaricomycetidae</taxon>
        <taxon>Agaricales</taxon>
        <taxon>Marasmiineae</taxon>
        <taxon>Mycenaceae</taxon>
        <taxon>Mycena</taxon>
    </lineage>
</organism>
<evidence type="ECO:0000256" key="1">
    <source>
        <dbReference type="SAM" id="MobiDB-lite"/>
    </source>
</evidence>
<keyword evidence="3" id="KW-1185">Reference proteome</keyword>
<accession>A0AAD2HTN6</accession>
<feature type="region of interest" description="Disordered" evidence="1">
    <location>
        <begin position="1"/>
        <end position="42"/>
    </location>
</feature>
<evidence type="ECO:0000313" key="2">
    <source>
        <dbReference type="EMBL" id="CAK5280608.1"/>
    </source>
</evidence>
<sequence>FSLRPVLPATSTETANAEHVQDGELTAGSRTNGSKYNRGHTIGGGWASSQVMKVTLRAMVHSGTQRQFRRRYVFCSGT</sequence>
<dbReference type="EMBL" id="CAVNYO010000440">
    <property type="protein sequence ID" value="CAK5280608.1"/>
    <property type="molecule type" value="Genomic_DNA"/>
</dbReference>
<dbReference type="Proteomes" id="UP001295794">
    <property type="component" value="Unassembled WGS sequence"/>
</dbReference>
<reference evidence="2" key="1">
    <citation type="submission" date="2023-11" db="EMBL/GenBank/DDBJ databases">
        <authorList>
            <person name="De Vega J J."/>
            <person name="De Vega J J."/>
        </authorList>
    </citation>
    <scope>NUCLEOTIDE SEQUENCE</scope>
</reference>